<dbReference type="PIRSF" id="PIRSF029938">
    <property type="entry name" value="UCP029938"/>
    <property type="match status" value="1"/>
</dbReference>
<organism evidence="8 9">
    <name type="scientific">Erysipelothrix inopinata</name>
    <dbReference type="NCBI Taxonomy" id="225084"/>
    <lineage>
        <taxon>Bacteria</taxon>
        <taxon>Bacillati</taxon>
        <taxon>Bacillota</taxon>
        <taxon>Erysipelotrichia</taxon>
        <taxon>Erysipelotrichales</taxon>
        <taxon>Erysipelotrichaceae</taxon>
        <taxon>Erysipelothrix</taxon>
    </lineage>
</organism>
<dbReference type="KEGG" id="eio:H9L01_10165"/>
<keyword evidence="9" id="KW-1185">Reference proteome</keyword>
<evidence type="ECO:0000256" key="4">
    <source>
        <dbReference type="ARBA" id="ARBA00022960"/>
    </source>
</evidence>
<dbReference type="GO" id="GO:0005737">
    <property type="term" value="C:cytoplasm"/>
    <property type="evidence" value="ECO:0007669"/>
    <property type="project" value="UniProtKB-SubCell"/>
</dbReference>
<dbReference type="EMBL" id="CP060715">
    <property type="protein sequence ID" value="QNN60712.1"/>
    <property type="molecule type" value="Genomic_DNA"/>
</dbReference>
<gene>
    <name evidence="8" type="ORF">H9L01_10165</name>
</gene>
<keyword evidence="5 7" id="KW-0175">Coiled coil</keyword>
<dbReference type="GO" id="GO:0051301">
    <property type="term" value="P:cell division"/>
    <property type="evidence" value="ECO:0007669"/>
    <property type="project" value="UniProtKB-KW"/>
</dbReference>
<dbReference type="InterPro" id="IPR011229">
    <property type="entry name" value="Cell_cycle_GpsB"/>
</dbReference>
<proteinExistence type="predicted"/>
<dbReference type="Proteomes" id="UP000515928">
    <property type="component" value="Chromosome"/>
</dbReference>
<evidence type="ECO:0000256" key="2">
    <source>
        <dbReference type="ARBA" id="ARBA00022490"/>
    </source>
</evidence>
<dbReference type="Pfam" id="PF05103">
    <property type="entry name" value="DivIVA"/>
    <property type="match status" value="1"/>
</dbReference>
<keyword evidence="6" id="KW-0131">Cell cycle</keyword>
<evidence type="ECO:0000256" key="5">
    <source>
        <dbReference type="ARBA" id="ARBA00023054"/>
    </source>
</evidence>
<evidence type="ECO:0000313" key="8">
    <source>
        <dbReference type="EMBL" id="QNN60712.1"/>
    </source>
</evidence>
<dbReference type="InterPro" id="IPR007793">
    <property type="entry name" value="DivIVA_fam"/>
</dbReference>
<keyword evidence="3" id="KW-0132">Cell division</keyword>
<reference evidence="8 9" key="1">
    <citation type="submission" date="2020-08" db="EMBL/GenBank/DDBJ databases">
        <title>Genome sequence of Erysipelothrix inopinata DSM 15511T.</title>
        <authorList>
            <person name="Hyun D.-W."/>
            <person name="Bae J.-W."/>
        </authorList>
    </citation>
    <scope>NUCLEOTIDE SEQUENCE [LARGE SCALE GENOMIC DNA]</scope>
    <source>
        <strain evidence="8 9">DSM 15511</strain>
    </source>
</reference>
<dbReference type="RefSeq" id="WP_187533835.1">
    <property type="nucleotide sequence ID" value="NZ_CBCSHU010000023.1"/>
</dbReference>
<protein>
    <submittedName>
        <fullName evidence="8">DivIVA domain-containing protein</fullName>
    </submittedName>
</protein>
<accession>A0A7G9RYN7</accession>
<keyword evidence="2" id="KW-0963">Cytoplasm</keyword>
<dbReference type="NCBIfam" id="TIGR03544">
    <property type="entry name" value="DivI1A_domain"/>
    <property type="match status" value="1"/>
</dbReference>
<evidence type="ECO:0000256" key="3">
    <source>
        <dbReference type="ARBA" id="ARBA00022618"/>
    </source>
</evidence>
<evidence type="ECO:0000256" key="1">
    <source>
        <dbReference type="ARBA" id="ARBA00004496"/>
    </source>
</evidence>
<dbReference type="AlphaFoldDB" id="A0A7G9RYN7"/>
<keyword evidence="4" id="KW-0133">Cell shape</keyword>
<evidence type="ECO:0000256" key="6">
    <source>
        <dbReference type="ARBA" id="ARBA00023306"/>
    </source>
</evidence>
<comment type="subcellular location">
    <subcellularLocation>
        <location evidence="1">Cytoplasm</location>
    </subcellularLocation>
</comment>
<dbReference type="Gene3D" id="6.10.250.660">
    <property type="match status" value="1"/>
</dbReference>
<evidence type="ECO:0000313" key="9">
    <source>
        <dbReference type="Proteomes" id="UP000515928"/>
    </source>
</evidence>
<feature type="coiled-coil region" evidence="7">
    <location>
        <begin position="38"/>
        <end position="72"/>
    </location>
</feature>
<sequence>MGQKLTKETIFDKEFHVDFKGYNAIEVDEFLDDVIQDYEFFQSIIEQQQELLDKYEETLAQQRRSLLELESKNRVSQEFPSQFSHVDILKRISRLEQAVFEGNNQ</sequence>
<name>A0A7G9RYN7_9FIRM</name>
<dbReference type="InterPro" id="IPR019933">
    <property type="entry name" value="DivIVA_domain"/>
</dbReference>
<evidence type="ECO:0000256" key="7">
    <source>
        <dbReference type="SAM" id="Coils"/>
    </source>
</evidence>
<dbReference type="GO" id="GO:0008360">
    <property type="term" value="P:regulation of cell shape"/>
    <property type="evidence" value="ECO:0007669"/>
    <property type="project" value="UniProtKB-KW"/>
</dbReference>